<dbReference type="AlphaFoldDB" id="A0A0F9JG10"/>
<protein>
    <recommendedName>
        <fullName evidence="2">DUF4145 domain-containing protein</fullName>
    </recommendedName>
</protein>
<gene>
    <name evidence="1" type="ORF">LCGC14_1533550</name>
</gene>
<name>A0A0F9JG10_9ZZZZ</name>
<reference evidence="1" key="1">
    <citation type="journal article" date="2015" name="Nature">
        <title>Complex archaea that bridge the gap between prokaryotes and eukaryotes.</title>
        <authorList>
            <person name="Spang A."/>
            <person name="Saw J.H."/>
            <person name="Jorgensen S.L."/>
            <person name="Zaremba-Niedzwiedzka K."/>
            <person name="Martijn J."/>
            <person name="Lind A.E."/>
            <person name="van Eijk R."/>
            <person name="Schleper C."/>
            <person name="Guy L."/>
            <person name="Ettema T.J."/>
        </authorList>
    </citation>
    <scope>NUCLEOTIDE SEQUENCE</scope>
</reference>
<organism evidence="1">
    <name type="scientific">marine sediment metagenome</name>
    <dbReference type="NCBI Taxonomy" id="412755"/>
    <lineage>
        <taxon>unclassified sequences</taxon>
        <taxon>metagenomes</taxon>
        <taxon>ecological metagenomes</taxon>
    </lineage>
</organism>
<sequence>MTKLKYYFRKNKVNPIREELKEEYINQINEILKDYRKIVPIISGAFNPPIEKRNEIHSIITRVITAIERITTEKSEYYKRAEEILKKNQDDRNKVVHVIGVLDGLYQDLKAGYLKSFSELIHAEIFSDYIEMAEYLLEEGYKTPAAVITGSTLEEHLRKLCVKNVIGIEIMSKGKFRPKKADGMNSELAKQKIYSKLEQKSVTAWLDLRNKAAHGKYTEYNDNQVKQMIMGVRDFIVRNPA</sequence>
<dbReference type="EMBL" id="LAZR01011517">
    <property type="protein sequence ID" value="KKM61256.1"/>
    <property type="molecule type" value="Genomic_DNA"/>
</dbReference>
<evidence type="ECO:0000313" key="1">
    <source>
        <dbReference type="EMBL" id="KKM61256.1"/>
    </source>
</evidence>
<comment type="caution">
    <text evidence="1">The sequence shown here is derived from an EMBL/GenBank/DDBJ whole genome shotgun (WGS) entry which is preliminary data.</text>
</comment>
<proteinExistence type="predicted"/>
<evidence type="ECO:0008006" key="2">
    <source>
        <dbReference type="Google" id="ProtNLM"/>
    </source>
</evidence>
<accession>A0A0F9JG10</accession>